<evidence type="ECO:0000313" key="2">
    <source>
        <dbReference type="EMBL" id="CAH3124839.1"/>
    </source>
</evidence>
<proteinExistence type="predicted"/>
<evidence type="ECO:0000313" key="3">
    <source>
        <dbReference type="Proteomes" id="UP001159405"/>
    </source>
</evidence>
<dbReference type="Proteomes" id="UP001159405">
    <property type="component" value="Unassembled WGS sequence"/>
</dbReference>
<comment type="caution">
    <text evidence="2">The sequence shown here is derived from an EMBL/GenBank/DDBJ whole genome shotgun (WGS) entry which is preliminary data.</text>
</comment>
<organism evidence="2 3">
    <name type="scientific">Porites lobata</name>
    <dbReference type="NCBI Taxonomy" id="104759"/>
    <lineage>
        <taxon>Eukaryota</taxon>
        <taxon>Metazoa</taxon>
        <taxon>Cnidaria</taxon>
        <taxon>Anthozoa</taxon>
        <taxon>Hexacorallia</taxon>
        <taxon>Scleractinia</taxon>
        <taxon>Fungiina</taxon>
        <taxon>Poritidae</taxon>
        <taxon>Porites</taxon>
    </lineage>
</organism>
<feature type="non-terminal residue" evidence="2">
    <location>
        <position position="414"/>
    </location>
</feature>
<sequence>MSTDAEKDRFYESYEQIRQFVIDGTLLDGDALLGLCDLFYNYKTLKVVKTTIDKEKCIELLAQTTKQANLENWQSISFLFICRTTQATMSYKERLDKIDLYNSNKIKEYVYLDGNDLDRLKSSIKMQQSGKGMNHADTKYANVGSRKVTQGITGVDMEDDENAPIMAAHKKYRGLGKDDLLKAIYRLRTLNVYFKNLRKGKNNPEKLKQSDIVRQIRALTKKYGKEILGLGISITDAANIFPGMQRIVDAAKPLIQGGRAIPVHQSLPSSGSIARSLSTGYDSVHSRALSERSFESMGLDDIRRYINDQNELRRYGYGMAAPSVSSTGSSSGSNPTHTSTAHDSDEESDGSWGTTWGSDSEEGSTGDENVIPQSLVYTPPESEGSEVSFHPRWEHSPVYQPPQTGRGKRKGRGK</sequence>
<keyword evidence="3" id="KW-1185">Reference proteome</keyword>
<dbReference type="EMBL" id="CALNXK010000040">
    <property type="protein sequence ID" value="CAH3124839.1"/>
    <property type="molecule type" value="Genomic_DNA"/>
</dbReference>
<gene>
    <name evidence="2" type="ORF">PLOB_00031414</name>
</gene>
<evidence type="ECO:0000256" key="1">
    <source>
        <dbReference type="SAM" id="MobiDB-lite"/>
    </source>
</evidence>
<feature type="region of interest" description="Disordered" evidence="1">
    <location>
        <begin position="322"/>
        <end position="414"/>
    </location>
</feature>
<feature type="compositionally biased region" description="Low complexity" evidence="1">
    <location>
        <begin position="322"/>
        <end position="339"/>
    </location>
</feature>
<protein>
    <submittedName>
        <fullName evidence="2">Uncharacterized protein</fullName>
    </submittedName>
</protein>
<name>A0ABN8NXH5_9CNID</name>
<accession>A0ABN8NXH5</accession>
<reference evidence="2 3" key="1">
    <citation type="submission" date="2022-05" db="EMBL/GenBank/DDBJ databases">
        <authorList>
            <consortium name="Genoscope - CEA"/>
            <person name="William W."/>
        </authorList>
    </citation>
    <scope>NUCLEOTIDE SEQUENCE [LARGE SCALE GENOMIC DNA]</scope>
</reference>